<dbReference type="Proteomes" id="UP001163823">
    <property type="component" value="Chromosome 9"/>
</dbReference>
<accession>A0AAD7LEI4</accession>
<dbReference type="KEGG" id="qsa:O6P43_023105"/>
<dbReference type="SUPFAM" id="SSF52047">
    <property type="entry name" value="RNI-like"/>
    <property type="match status" value="2"/>
</dbReference>
<dbReference type="InterPro" id="IPR001810">
    <property type="entry name" value="F-box_dom"/>
</dbReference>
<proteinExistence type="predicted"/>
<dbReference type="GO" id="GO:0031146">
    <property type="term" value="P:SCF-dependent proteasomal ubiquitin-dependent protein catabolic process"/>
    <property type="evidence" value="ECO:0007669"/>
    <property type="project" value="TreeGrafter"/>
</dbReference>
<dbReference type="InterPro" id="IPR006553">
    <property type="entry name" value="Leu-rich_rpt_Cys-con_subtyp"/>
</dbReference>
<dbReference type="Pfam" id="PF25372">
    <property type="entry name" value="DUF7885"/>
    <property type="match status" value="2"/>
</dbReference>
<evidence type="ECO:0000313" key="3">
    <source>
        <dbReference type="Proteomes" id="UP001163823"/>
    </source>
</evidence>
<dbReference type="InterPro" id="IPR036047">
    <property type="entry name" value="F-box-like_dom_sf"/>
</dbReference>
<dbReference type="FunFam" id="3.80.10.10:FF:000214">
    <property type="entry name" value="EIN3-binding F-box protein 1"/>
    <property type="match status" value="1"/>
</dbReference>
<keyword evidence="3" id="KW-1185">Reference proteome</keyword>
<sequence length="654" mass="69566">MPTLVNFNGDDELYSGRSFCSNPMDLGRFFSIGSNLDVYYPPSKRARIINPFVCTTIEFEQTKKPSIEVLPDECLFEIFRRLPSGKERSSCACVSKNWLNLMSSICRAEICNKGIMSVDKVNEGSASSGFEMITDCEDQDLESEGYLSRCLEDKKATDVRLAAIAVGTSSRGGLGKLSIRGSNSIRGVTNLGLSAVAHGCPSLRALSLRNVSSIGDEGLHVIAKGCHLLEKLDLCHCSSISNKGLIAIAEGCPNLSALSIESCSKIGNEGLQAIGRLCPKLQSVFIKDCPLVGDHGVSSLLSTASALSSVNLQALNITDFSLAVVGHYGKAVKKLVLGGLRNVSEKGFWVMGVSQGLQKLTFLTITSCPGITDLSIEAIGKGCTNLKHMCLRKSLFLSDNGLVAFAKVVGSLESLQLEECSRVTQSGIIGAISSFGTKLKSLILVKCMGIKDIDVGVTMLSPCMSLRSLAIRNCPGFGSSSLAMIGKLCPQIQHVDLTGICGITDSGLLPFLESCETGLVKVNLVGCLNLTDETVSALARMHGGTLELLNLDGCRKITDASLITIADKCLLLNDLDLSNCAITDTGIAVISCAEQLSLHILSLAGCANVSNKSWPFLKKLGTTLVGLNLQHCNSIGSSTIDLLVECLWRCDILV</sequence>
<feature type="domain" description="F-box" evidence="1">
    <location>
        <begin position="70"/>
        <end position="110"/>
    </location>
</feature>
<dbReference type="PANTHER" id="PTHR13318">
    <property type="entry name" value="PARTNER OF PAIRED, ISOFORM B-RELATED"/>
    <property type="match status" value="1"/>
</dbReference>
<dbReference type="AlphaFoldDB" id="A0AAD7LEI4"/>
<dbReference type="Gene3D" id="3.80.10.10">
    <property type="entry name" value="Ribonuclease Inhibitor"/>
    <property type="match status" value="3"/>
</dbReference>
<dbReference type="InterPro" id="IPR057207">
    <property type="entry name" value="FBXL15_LRR"/>
</dbReference>
<evidence type="ECO:0000259" key="1">
    <source>
        <dbReference type="SMART" id="SM00256"/>
    </source>
</evidence>
<dbReference type="InterPro" id="IPR032675">
    <property type="entry name" value="LRR_dom_sf"/>
</dbReference>
<dbReference type="Gene3D" id="1.20.1280.50">
    <property type="match status" value="1"/>
</dbReference>
<dbReference type="SMART" id="SM00367">
    <property type="entry name" value="LRR_CC"/>
    <property type="match status" value="12"/>
</dbReference>
<dbReference type="FunFam" id="3.80.10.10:FF:000451">
    <property type="entry name" value="EIN3-binding F-box protein 1"/>
    <property type="match status" value="1"/>
</dbReference>
<name>A0AAD7LEI4_QUISA</name>
<dbReference type="SUPFAM" id="SSF81383">
    <property type="entry name" value="F-box domain"/>
    <property type="match status" value="1"/>
</dbReference>
<dbReference type="FunFam" id="3.80.10.10:FF:000473">
    <property type="entry name" value="EIN3-binding F-box protein 1"/>
    <property type="match status" value="1"/>
</dbReference>
<dbReference type="EMBL" id="JARAOO010000009">
    <property type="protein sequence ID" value="KAJ7956706.1"/>
    <property type="molecule type" value="Genomic_DNA"/>
</dbReference>
<comment type="caution">
    <text evidence="2">The sequence shown here is derived from an EMBL/GenBank/DDBJ whole genome shotgun (WGS) entry which is preliminary data.</text>
</comment>
<protein>
    <submittedName>
        <fullName evidence="2">EIN3-binding F-box protein 1-like</fullName>
    </submittedName>
</protein>
<dbReference type="FunFam" id="1.20.1280.50:FF:000084">
    <property type="entry name" value="EIN3-binding F-box protein 1"/>
    <property type="match status" value="1"/>
</dbReference>
<dbReference type="GO" id="GO:0019005">
    <property type="term" value="C:SCF ubiquitin ligase complex"/>
    <property type="evidence" value="ECO:0007669"/>
    <property type="project" value="TreeGrafter"/>
</dbReference>
<reference evidence="2" key="1">
    <citation type="journal article" date="2023" name="Science">
        <title>Elucidation of the pathway for biosynthesis of saponin adjuvants from the soapbark tree.</title>
        <authorList>
            <person name="Reed J."/>
            <person name="Orme A."/>
            <person name="El-Demerdash A."/>
            <person name="Owen C."/>
            <person name="Martin L.B.B."/>
            <person name="Misra R.C."/>
            <person name="Kikuchi S."/>
            <person name="Rejzek M."/>
            <person name="Martin A.C."/>
            <person name="Harkess A."/>
            <person name="Leebens-Mack J."/>
            <person name="Louveau T."/>
            <person name="Stephenson M.J."/>
            <person name="Osbourn A."/>
        </authorList>
    </citation>
    <scope>NUCLEOTIDE SEQUENCE</scope>
    <source>
        <strain evidence="2">S10</strain>
    </source>
</reference>
<dbReference type="Pfam" id="PF12937">
    <property type="entry name" value="F-box-like"/>
    <property type="match status" value="1"/>
</dbReference>
<organism evidence="2 3">
    <name type="scientific">Quillaja saponaria</name>
    <name type="common">Soap bark tree</name>
    <dbReference type="NCBI Taxonomy" id="32244"/>
    <lineage>
        <taxon>Eukaryota</taxon>
        <taxon>Viridiplantae</taxon>
        <taxon>Streptophyta</taxon>
        <taxon>Embryophyta</taxon>
        <taxon>Tracheophyta</taxon>
        <taxon>Spermatophyta</taxon>
        <taxon>Magnoliopsida</taxon>
        <taxon>eudicotyledons</taxon>
        <taxon>Gunneridae</taxon>
        <taxon>Pentapetalae</taxon>
        <taxon>rosids</taxon>
        <taxon>fabids</taxon>
        <taxon>Fabales</taxon>
        <taxon>Quillajaceae</taxon>
        <taxon>Quillaja</taxon>
    </lineage>
</organism>
<dbReference type="SMART" id="SM00256">
    <property type="entry name" value="FBOX"/>
    <property type="match status" value="1"/>
</dbReference>
<dbReference type="CDD" id="cd22159">
    <property type="entry name" value="F-box_AtTIR1-like"/>
    <property type="match status" value="1"/>
</dbReference>
<gene>
    <name evidence="2" type="ORF">O6P43_023105</name>
</gene>
<evidence type="ECO:0000313" key="2">
    <source>
        <dbReference type="EMBL" id="KAJ7956706.1"/>
    </source>
</evidence>